<dbReference type="SMART" id="SM00986">
    <property type="entry name" value="UDG"/>
    <property type="match status" value="1"/>
</dbReference>
<accession>A0A0H5SIP8</accession>
<evidence type="ECO:0000313" key="2">
    <source>
        <dbReference type="EMBL" id="CRZ35364.1"/>
    </source>
</evidence>
<dbReference type="Proteomes" id="UP000236497">
    <property type="component" value="Unassembled WGS sequence"/>
</dbReference>
<dbReference type="OrthoDB" id="9799921at2"/>
<dbReference type="InterPro" id="IPR036895">
    <property type="entry name" value="Uracil-DNA_glycosylase-like_sf"/>
</dbReference>
<dbReference type="InterPro" id="IPR026353">
    <property type="entry name" value="Hypoxan-DNA_Glyclase"/>
</dbReference>
<dbReference type="RefSeq" id="WP_103203451.1">
    <property type="nucleotide sequence ID" value="NZ_CVTD020000024.1"/>
</dbReference>
<gene>
    <name evidence="2" type="ORF">HHT355_2167</name>
</gene>
<dbReference type="SMART" id="SM00987">
    <property type="entry name" value="UreE_C"/>
    <property type="match status" value="1"/>
</dbReference>
<proteinExistence type="predicted"/>
<name>A0A0H5SIP8_HERHM</name>
<dbReference type="EMBL" id="CVTD020000024">
    <property type="protein sequence ID" value="CRZ35364.1"/>
    <property type="molecule type" value="Genomic_DNA"/>
</dbReference>
<dbReference type="NCBIfam" id="TIGR04274">
    <property type="entry name" value="hypoxanDNAglyco"/>
    <property type="match status" value="1"/>
</dbReference>
<organism evidence="2 3">
    <name type="scientific">Herbinix hemicellulosilytica</name>
    <dbReference type="NCBI Taxonomy" id="1564487"/>
    <lineage>
        <taxon>Bacteria</taxon>
        <taxon>Bacillati</taxon>
        <taxon>Bacillota</taxon>
        <taxon>Clostridia</taxon>
        <taxon>Lachnospirales</taxon>
        <taxon>Lachnospiraceae</taxon>
        <taxon>Herbinix</taxon>
    </lineage>
</organism>
<dbReference type="Gene3D" id="3.40.470.10">
    <property type="entry name" value="Uracil-DNA glycosylase-like domain"/>
    <property type="match status" value="1"/>
</dbReference>
<dbReference type="Pfam" id="PF03167">
    <property type="entry name" value="UDG"/>
    <property type="match status" value="1"/>
</dbReference>
<evidence type="ECO:0000259" key="1">
    <source>
        <dbReference type="SMART" id="SM00986"/>
    </source>
</evidence>
<dbReference type="SUPFAM" id="SSF52141">
    <property type="entry name" value="Uracil-DNA glycosylase-like"/>
    <property type="match status" value="1"/>
</dbReference>
<keyword evidence="3" id="KW-1185">Reference proteome</keyword>
<sequence>MGNRLVHPVSPVYNSESKILILGTFPSVKSREGEFFYHHPQNRFWKVISVVCNEKLPETIDEKKSLLLRNHIALWDVVQSCEIEGSADSTIKNVVPNDISPILKEADIQKIYANGNMAYTLYKKYLYDRVGRDIIKLPSTSPANASFSLERLIEIWSCIRDY</sequence>
<dbReference type="CDD" id="cd10032">
    <property type="entry name" value="UDG-F6_HDG"/>
    <property type="match status" value="1"/>
</dbReference>
<feature type="domain" description="Uracil-DNA glycosylase-like" evidence="1">
    <location>
        <begin position="10"/>
        <end position="160"/>
    </location>
</feature>
<dbReference type="InterPro" id="IPR005122">
    <property type="entry name" value="Uracil-DNA_glycosylase-like"/>
</dbReference>
<protein>
    <recommendedName>
        <fullName evidence="1">Uracil-DNA glycosylase-like domain-containing protein</fullName>
    </recommendedName>
</protein>
<evidence type="ECO:0000313" key="3">
    <source>
        <dbReference type="Proteomes" id="UP000236497"/>
    </source>
</evidence>
<dbReference type="AlphaFoldDB" id="A0A0H5SIP8"/>
<reference evidence="2 3" key="1">
    <citation type="submission" date="2015-06" db="EMBL/GenBank/DDBJ databases">
        <authorList>
            <person name="Wibberg Daniel"/>
        </authorList>
    </citation>
    <scope>NUCLEOTIDE SEQUENCE [LARGE SCALE GENOMIC DNA]</scope>
    <source>
        <strain evidence="2 3">T3/55T</strain>
    </source>
</reference>